<dbReference type="InParanoid" id="A0A1Y1XVS6"/>
<dbReference type="Pfam" id="PF03727">
    <property type="entry name" value="Hexokinase_2"/>
    <property type="match status" value="1"/>
</dbReference>
<accession>A0A1Y1XVS6</accession>
<dbReference type="PROSITE" id="PS51748">
    <property type="entry name" value="HEXOKINASE_2"/>
    <property type="match status" value="1"/>
</dbReference>
<dbReference type="Gene3D" id="3.40.367.20">
    <property type="match status" value="1"/>
</dbReference>
<dbReference type="GO" id="GO:0005536">
    <property type="term" value="F:D-glucose binding"/>
    <property type="evidence" value="ECO:0007669"/>
    <property type="project" value="InterPro"/>
</dbReference>
<evidence type="ECO:0000256" key="4">
    <source>
        <dbReference type="ARBA" id="ARBA00022679"/>
    </source>
</evidence>
<dbReference type="GO" id="GO:0004340">
    <property type="term" value="F:glucokinase activity"/>
    <property type="evidence" value="ECO:0007669"/>
    <property type="project" value="TreeGrafter"/>
</dbReference>
<dbReference type="GO" id="GO:0008865">
    <property type="term" value="F:fructokinase activity"/>
    <property type="evidence" value="ECO:0007669"/>
    <property type="project" value="TreeGrafter"/>
</dbReference>
<dbReference type="GO" id="GO:0005524">
    <property type="term" value="F:ATP binding"/>
    <property type="evidence" value="ECO:0007669"/>
    <property type="project" value="UniProtKB-UniRule"/>
</dbReference>
<dbReference type="EC" id="2.7.1.-" evidence="11"/>
<dbReference type="GO" id="GO:0005739">
    <property type="term" value="C:mitochondrion"/>
    <property type="evidence" value="ECO:0007669"/>
    <property type="project" value="TreeGrafter"/>
</dbReference>
<protein>
    <recommendedName>
        <fullName evidence="11">Phosphotransferase</fullName>
        <ecNumber evidence="11">2.7.1.-</ecNumber>
    </recommendedName>
</protein>
<dbReference type="GO" id="GO:0005829">
    <property type="term" value="C:cytosol"/>
    <property type="evidence" value="ECO:0007669"/>
    <property type="project" value="TreeGrafter"/>
</dbReference>
<dbReference type="EMBL" id="MCFE01000419">
    <property type="protein sequence ID" value="ORX89823.1"/>
    <property type="molecule type" value="Genomic_DNA"/>
</dbReference>
<dbReference type="PANTHER" id="PTHR19443:SF16">
    <property type="entry name" value="HEXOKINASE TYPE 1-RELATED"/>
    <property type="match status" value="1"/>
</dbReference>
<name>A0A1Y1XVS6_9FUNG</name>
<dbReference type="OrthoDB" id="419537at2759"/>
<dbReference type="GO" id="GO:0006096">
    <property type="term" value="P:glycolytic process"/>
    <property type="evidence" value="ECO:0007669"/>
    <property type="project" value="UniProtKB-UniPathway"/>
</dbReference>
<dbReference type="InterPro" id="IPR022672">
    <property type="entry name" value="Hexokinase_N"/>
</dbReference>
<evidence type="ECO:0000256" key="10">
    <source>
        <dbReference type="ARBA" id="ARBA00047905"/>
    </source>
</evidence>
<keyword evidence="8 11" id="KW-0324">Glycolysis</keyword>
<dbReference type="InterPro" id="IPR022673">
    <property type="entry name" value="Hexokinase_C"/>
</dbReference>
<evidence type="ECO:0000259" key="13">
    <source>
        <dbReference type="Pfam" id="PF03727"/>
    </source>
</evidence>
<keyword evidence="5 11" id="KW-0547">Nucleotide-binding</keyword>
<dbReference type="GO" id="GO:0001678">
    <property type="term" value="P:intracellular glucose homeostasis"/>
    <property type="evidence" value="ECO:0007669"/>
    <property type="project" value="InterPro"/>
</dbReference>
<evidence type="ECO:0000256" key="3">
    <source>
        <dbReference type="ARBA" id="ARBA00009225"/>
    </source>
</evidence>
<evidence type="ECO:0000256" key="2">
    <source>
        <dbReference type="ARBA" id="ARBA00005028"/>
    </source>
</evidence>
<comment type="catalytic activity">
    <reaction evidence="10">
        <text>D-fructose + ATP = D-fructose 6-phosphate + ADP + H(+)</text>
        <dbReference type="Rhea" id="RHEA:16125"/>
        <dbReference type="ChEBI" id="CHEBI:15378"/>
        <dbReference type="ChEBI" id="CHEBI:30616"/>
        <dbReference type="ChEBI" id="CHEBI:37721"/>
        <dbReference type="ChEBI" id="CHEBI:61527"/>
        <dbReference type="ChEBI" id="CHEBI:456216"/>
        <dbReference type="EC" id="2.7.1.1"/>
    </reaction>
    <physiologicalReaction direction="left-to-right" evidence="10">
        <dbReference type="Rhea" id="RHEA:16126"/>
    </physiologicalReaction>
</comment>
<dbReference type="InterPro" id="IPR001312">
    <property type="entry name" value="Hexokinase"/>
</dbReference>
<dbReference type="PANTHER" id="PTHR19443">
    <property type="entry name" value="HEXOKINASE"/>
    <property type="match status" value="1"/>
</dbReference>
<dbReference type="STRING" id="1314790.A0A1Y1XVS6"/>
<comment type="pathway">
    <text evidence="2">Carbohydrate metabolism; hexose metabolism.</text>
</comment>
<comment type="pathway">
    <text evidence="1">Carbohydrate degradation; glycolysis; D-glyceraldehyde 3-phosphate and glycerone phosphate from D-glucose: step 1/4.</text>
</comment>
<gene>
    <name evidence="14" type="ORF">K493DRAFT_318405</name>
</gene>
<evidence type="ECO:0000256" key="9">
    <source>
        <dbReference type="ARBA" id="ARBA00044613"/>
    </source>
</evidence>
<evidence type="ECO:0000256" key="6">
    <source>
        <dbReference type="ARBA" id="ARBA00022777"/>
    </source>
</evidence>
<keyword evidence="4 11" id="KW-0808">Transferase</keyword>
<evidence type="ECO:0000313" key="14">
    <source>
        <dbReference type="EMBL" id="ORX89823.1"/>
    </source>
</evidence>
<evidence type="ECO:0000256" key="7">
    <source>
        <dbReference type="ARBA" id="ARBA00022840"/>
    </source>
</evidence>
<evidence type="ECO:0000256" key="11">
    <source>
        <dbReference type="RuleBase" id="RU362007"/>
    </source>
</evidence>
<comment type="similarity">
    <text evidence="3 11">Belongs to the hexokinase family.</text>
</comment>
<proteinExistence type="inferred from homology"/>
<comment type="caution">
    <text evidence="14">The sequence shown here is derived from an EMBL/GenBank/DDBJ whole genome shotgun (WGS) entry which is preliminary data.</text>
</comment>
<dbReference type="AlphaFoldDB" id="A0A1Y1XVS6"/>
<evidence type="ECO:0000313" key="15">
    <source>
        <dbReference type="Proteomes" id="UP000193498"/>
    </source>
</evidence>
<keyword evidence="6 11" id="KW-0418">Kinase</keyword>
<feature type="domain" description="Hexokinase N-terminal" evidence="12">
    <location>
        <begin position="26"/>
        <end position="214"/>
    </location>
</feature>
<evidence type="ECO:0000256" key="8">
    <source>
        <dbReference type="ARBA" id="ARBA00023152"/>
    </source>
</evidence>
<dbReference type="SUPFAM" id="SSF53067">
    <property type="entry name" value="Actin-like ATPase domain"/>
    <property type="match status" value="2"/>
</dbReference>
<dbReference type="UniPathway" id="UPA00109">
    <property type="reaction ID" value="UER00180"/>
</dbReference>
<dbReference type="Pfam" id="PF00349">
    <property type="entry name" value="Hexokinase_1"/>
    <property type="match status" value="1"/>
</dbReference>
<dbReference type="GO" id="GO:0006006">
    <property type="term" value="P:glucose metabolic process"/>
    <property type="evidence" value="ECO:0007669"/>
    <property type="project" value="TreeGrafter"/>
</dbReference>
<sequence length="463" mass="50819">MSTSIDLSLPVPTPTLPVAEVKTGVFENDFKINREDLLRVKSHFVEEVKNGLSNASSSLAMLPGYVSSLPTGDEKGKFLLVMIDEATLGVGAVTFVGGRKYELALQKYVVDANARENAKKLFSFVANCLAFLLNELHIPLNSNLPLAASLAFPLSHQGVGKGQVLSFCKGFRVPGLLSRDIGELLFEAFKKKGIVADILTIQNDTITSLLAHAYSVCSQTTIGCFIDSGTNIAYLDSLEQLPKWKSLLGVDKMIFNTECGGFNVEGAQVKRNKFDLKIDEESHLPGLQRFEKMTSGMYIGEIVRLAMESMVLKGVLFGGKLPNDLSTPYLFDFEQMIVMESDKSPDLLTVKRLLKHTLNISTSISDREIVKCLCQQVCTRAASLVGACLAGLIERHIQNDPEKIVSVSLDGRVLHQYHQYHHRLCSTVRDLLGENGDKVRFGLVENLSVGAGVGAMLQFKLRC</sequence>
<keyword evidence="15" id="KW-1185">Reference proteome</keyword>
<feature type="domain" description="Hexokinase C-terminal" evidence="13">
    <location>
        <begin position="222"/>
        <end position="456"/>
    </location>
</feature>
<keyword evidence="7 11" id="KW-0067">ATP-binding</keyword>
<dbReference type="Gene3D" id="3.30.420.40">
    <property type="match status" value="1"/>
</dbReference>
<dbReference type="PRINTS" id="PR00475">
    <property type="entry name" value="HEXOKINASE"/>
</dbReference>
<evidence type="ECO:0000256" key="5">
    <source>
        <dbReference type="ARBA" id="ARBA00022741"/>
    </source>
</evidence>
<organism evidence="14 15">
    <name type="scientific">Basidiobolus meristosporus CBS 931.73</name>
    <dbReference type="NCBI Taxonomy" id="1314790"/>
    <lineage>
        <taxon>Eukaryota</taxon>
        <taxon>Fungi</taxon>
        <taxon>Fungi incertae sedis</taxon>
        <taxon>Zoopagomycota</taxon>
        <taxon>Entomophthoromycotina</taxon>
        <taxon>Basidiobolomycetes</taxon>
        <taxon>Basidiobolales</taxon>
        <taxon>Basidiobolaceae</taxon>
        <taxon>Basidiobolus</taxon>
    </lineage>
</organism>
<evidence type="ECO:0000256" key="1">
    <source>
        <dbReference type="ARBA" id="ARBA00004888"/>
    </source>
</evidence>
<dbReference type="InterPro" id="IPR043129">
    <property type="entry name" value="ATPase_NBD"/>
</dbReference>
<comment type="catalytic activity">
    <reaction evidence="9">
        <text>a D-hexose + ATP = a D-hexose 6-phosphate + ADP + H(+)</text>
        <dbReference type="Rhea" id="RHEA:22740"/>
        <dbReference type="ChEBI" id="CHEBI:4194"/>
        <dbReference type="ChEBI" id="CHEBI:15378"/>
        <dbReference type="ChEBI" id="CHEBI:30616"/>
        <dbReference type="ChEBI" id="CHEBI:229467"/>
        <dbReference type="ChEBI" id="CHEBI:456216"/>
        <dbReference type="EC" id="2.7.1.1"/>
    </reaction>
    <physiologicalReaction direction="left-to-right" evidence="9">
        <dbReference type="Rhea" id="RHEA:22741"/>
    </physiologicalReaction>
</comment>
<reference evidence="14 15" key="1">
    <citation type="submission" date="2016-07" db="EMBL/GenBank/DDBJ databases">
        <title>Pervasive Adenine N6-methylation of Active Genes in Fungi.</title>
        <authorList>
            <consortium name="DOE Joint Genome Institute"/>
            <person name="Mondo S.J."/>
            <person name="Dannebaum R.O."/>
            <person name="Kuo R.C."/>
            <person name="Labutti K."/>
            <person name="Haridas S."/>
            <person name="Kuo A."/>
            <person name="Salamov A."/>
            <person name="Ahrendt S.R."/>
            <person name="Lipzen A."/>
            <person name="Sullivan W."/>
            <person name="Andreopoulos W.B."/>
            <person name="Clum A."/>
            <person name="Lindquist E."/>
            <person name="Daum C."/>
            <person name="Ramamoorthy G.K."/>
            <person name="Gryganskyi A."/>
            <person name="Culley D."/>
            <person name="Magnuson J.K."/>
            <person name="James T.Y."/>
            <person name="O'Malley M.A."/>
            <person name="Stajich J.E."/>
            <person name="Spatafora J.W."/>
            <person name="Visel A."/>
            <person name="Grigoriev I.V."/>
        </authorList>
    </citation>
    <scope>NUCLEOTIDE SEQUENCE [LARGE SCALE GENOMIC DNA]</scope>
    <source>
        <strain evidence="14 15">CBS 931.73</strain>
    </source>
</reference>
<dbReference type="Proteomes" id="UP000193498">
    <property type="component" value="Unassembled WGS sequence"/>
</dbReference>
<evidence type="ECO:0000259" key="12">
    <source>
        <dbReference type="Pfam" id="PF00349"/>
    </source>
</evidence>